<evidence type="ECO:0000313" key="4">
    <source>
        <dbReference type="Proteomes" id="UP000077037"/>
    </source>
</evidence>
<protein>
    <submittedName>
        <fullName evidence="3">Putattive exported protein</fullName>
    </submittedName>
</protein>
<evidence type="ECO:0000256" key="1">
    <source>
        <dbReference type="ARBA" id="ARBA00006987"/>
    </source>
</evidence>
<dbReference type="InterPro" id="IPR042100">
    <property type="entry name" value="Bug_dom1"/>
</dbReference>
<gene>
    <name evidence="3" type="ORF">SAMEA1982600_00851</name>
</gene>
<dbReference type="SUPFAM" id="SSF53850">
    <property type="entry name" value="Periplasmic binding protein-like II"/>
    <property type="match status" value="1"/>
</dbReference>
<dbReference type="RefSeq" id="WP_066408757.1">
    <property type="nucleotide sequence ID" value="NZ_FKBS01000008.1"/>
</dbReference>
<reference evidence="3 4" key="1">
    <citation type="submission" date="2016-03" db="EMBL/GenBank/DDBJ databases">
        <authorList>
            <consortium name="Pathogen Informatics"/>
        </authorList>
    </citation>
    <scope>NUCLEOTIDE SEQUENCE [LARGE SCALE GENOMIC DNA]</scope>
    <source>
        <strain evidence="3 4">NCTC13364</strain>
    </source>
</reference>
<proteinExistence type="inferred from homology"/>
<dbReference type="Proteomes" id="UP000077037">
    <property type="component" value="Unassembled WGS sequence"/>
</dbReference>
<evidence type="ECO:0000256" key="2">
    <source>
        <dbReference type="SAM" id="SignalP"/>
    </source>
</evidence>
<feature type="signal peptide" evidence="2">
    <location>
        <begin position="1"/>
        <end position="28"/>
    </location>
</feature>
<feature type="chain" id="PRO_5007614113" evidence="2">
    <location>
        <begin position="29"/>
        <end position="332"/>
    </location>
</feature>
<accession>A0A157LSP8</accession>
<dbReference type="CDD" id="cd07012">
    <property type="entry name" value="PBP2_Bug_TTT"/>
    <property type="match status" value="1"/>
</dbReference>
<dbReference type="Gene3D" id="3.40.190.150">
    <property type="entry name" value="Bordetella uptake gene, domain 1"/>
    <property type="match status" value="1"/>
</dbReference>
<keyword evidence="2" id="KW-0732">Signal</keyword>
<dbReference type="EMBL" id="FKBS01000008">
    <property type="protein sequence ID" value="SAH99708.1"/>
    <property type="molecule type" value="Genomic_DNA"/>
</dbReference>
<name>A0A157LSP8_9BORD</name>
<evidence type="ECO:0000313" key="3">
    <source>
        <dbReference type="EMBL" id="SAH99708.1"/>
    </source>
</evidence>
<organism evidence="3 4">
    <name type="scientific">Bordetella ansorpii</name>
    <dbReference type="NCBI Taxonomy" id="288768"/>
    <lineage>
        <taxon>Bacteria</taxon>
        <taxon>Pseudomonadati</taxon>
        <taxon>Pseudomonadota</taxon>
        <taxon>Betaproteobacteria</taxon>
        <taxon>Burkholderiales</taxon>
        <taxon>Alcaligenaceae</taxon>
        <taxon>Bordetella</taxon>
    </lineage>
</organism>
<comment type="similarity">
    <text evidence="1">Belongs to the UPF0065 (bug) family.</text>
</comment>
<dbReference type="Pfam" id="PF03401">
    <property type="entry name" value="TctC"/>
    <property type="match status" value="1"/>
</dbReference>
<dbReference type="Gene3D" id="3.40.190.10">
    <property type="entry name" value="Periplasmic binding protein-like II"/>
    <property type="match status" value="1"/>
</dbReference>
<dbReference type="InterPro" id="IPR005064">
    <property type="entry name" value="BUG"/>
</dbReference>
<sequence>MKQSFKRHGLAAALCLAAVLPGARVAQAADTASWPSRPVQLIVPFANGGSTDLVARKVADALGKEVGQTVIVENKVGAGGVIGSSYLSRQKPDGYALLLGTVSTHSIHESVMKNLPYNPRKDFTPITMIGLIPDLIVVNPEVVKVKNLQEFIALAKAKPGVLNYASGGPGTSSHLGSEYFATEAQIKMNHVPYKGSGPALIDVLGGHVDMMLDVIMTSLEPVKAGRLKALGVTSRTRSPLLPDVPTLEEQGMKDFEAIIWFAVYAPPNMPADLQEKIAGKIDTVLKRPEMVQFLQGQGIQVVAEGPKQLQEQANADADKWRAVVQKAGIEPQ</sequence>
<dbReference type="AlphaFoldDB" id="A0A157LSP8"/>
<dbReference type="PANTHER" id="PTHR42928">
    <property type="entry name" value="TRICARBOXYLATE-BINDING PROTEIN"/>
    <property type="match status" value="1"/>
</dbReference>
<dbReference type="PIRSF" id="PIRSF017082">
    <property type="entry name" value="YflP"/>
    <property type="match status" value="1"/>
</dbReference>
<dbReference type="OrthoDB" id="5171643at2"/>
<dbReference type="PANTHER" id="PTHR42928:SF5">
    <property type="entry name" value="BLR1237 PROTEIN"/>
    <property type="match status" value="1"/>
</dbReference>